<dbReference type="Proteomes" id="UP000887579">
    <property type="component" value="Unplaced"/>
</dbReference>
<evidence type="ECO:0000313" key="2">
    <source>
        <dbReference type="WBParaSite" id="ES5_v2.g22051.t1"/>
    </source>
</evidence>
<reference evidence="2" key="1">
    <citation type="submission" date="2022-11" db="UniProtKB">
        <authorList>
            <consortium name="WormBaseParasite"/>
        </authorList>
    </citation>
    <scope>IDENTIFICATION</scope>
</reference>
<accession>A0AC34FXK2</accession>
<organism evidence="1 2">
    <name type="scientific">Panagrolaimus sp. ES5</name>
    <dbReference type="NCBI Taxonomy" id="591445"/>
    <lineage>
        <taxon>Eukaryota</taxon>
        <taxon>Metazoa</taxon>
        <taxon>Ecdysozoa</taxon>
        <taxon>Nematoda</taxon>
        <taxon>Chromadorea</taxon>
        <taxon>Rhabditida</taxon>
        <taxon>Tylenchina</taxon>
        <taxon>Panagrolaimomorpha</taxon>
        <taxon>Panagrolaimoidea</taxon>
        <taxon>Panagrolaimidae</taxon>
        <taxon>Panagrolaimus</taxon>
    </lineage>
</organism>
<name>A0AC34FXK2_9BILA</name>
<dbReference type="WBParaSite" id="ES5_v2.g22051.t1">
    <property type="protein sequence ID" value="ES5_v2.g22051.t1"/>
    <property type="gene ID" value="ES5_v2.g22051"/>
</dbReference>
<sequence>MEVFKIEIRPSKRIHPSLFVNGHKHKFHAQNTTDGIIHWQCYINKGSNRCMGKARTKTKSGITVLEKVWEHNCHFVNTTETAKEMSTDSTKTPPSKISTNVTQRSSRKQKPQKGSEKADPNDPKYKTFQDNGSNVFEDKIKAGYEWVEVNGYMMQRPKVINGTAKQDQKQKTTTEEDEIECEIEKKRRQLKQKQELLELTKQSNICDLQLLCQQHGQSILNEHSQKQAKTSQPSKERTKRDKKP</sequence>
<protein>
    <submittedName>
        <fullName evidence="2">FLYWCH-type domain-containing protein</fullName>
    </submittedName>
</protein>
<evidence type="ECO:0000313" key="1">
    <source>
        <dbReference type="Proteomes" id="UP000887579"/>
    </source>
</evidence>
<proteinExistence type="predicted"/>